<evidence type="ECO:0000313" key="2">
    <source>
        <dbReference type="Proteomes" id="UP000281553"/>
    </source>
</evidence>
<evidence type="ECO:0000313" key="1">
    <source>
        <dbReference type="EMBL" id="VDN11383.1"/>
    </source>
</evidence>
<dbReference type="AlphaFoldDB" id="A0A3P7LKM6"/>
<organism evidence="1 2">
    <name type="scientific">Dibothriocephalus latus</name>
    <name type="common">Fish tapeworm</name>
    <name type="synonym">Diphyllobothrium latum</name>
    <dbReference type="NCBI Taxonomy" id="60516"/>
    <lineage>
        <taxon>Eukaryota</taxon>
        <taxon>Metazoa</taxon>
        <taxon>Spiralia</taxon>
        <taxon>Lophotrochozoa</taxon>
        <taxon>Platyhelminthes</taxon>
        <taxon>Cestoda</taxon>
        <taxon>Eucestoda</taxon>
        <taxon>Diphyllobothriidea</taxon>
        <taxon>Diphyllobothriidae</taxon>
        <taxon>Dibothriocephalus</taxon>
    </lineage>
</organism>
<name>A0A3P7LKM6_DIBLA</name>
<protein>
    <recommendedName>
        <fullName evidence="3">Endonuclease/exonuclease/phosphatase domain-containing protein</fullName>
    </recommendedName>
</protein>
<keyword evidence="2" id="KW-1185">Reference proteome</keyword>
<sequence length="90" mass="9901">MYGPPRSDSEAGAGLLEELARLPARPDVLVVEDFNAPLVEWNSTNARGPEQAFNRRLLALTLSSCLIQHVLYPTRNDYTEHGPSSPPEGK</sequence>
<accession>A0A3P7LKM6</accession>
<proteinExistence type="predicted"/>
<gene>
    <name evidence="1" type="ORF">DILT_LOCUS7214</name>
</gene>
<dbReference type="EMBL" id="UYRU01051319">
    <property type="protein sequence ID" value="VDN11383.1"/>
    <property type="molecule type" value="Genomic_DNA"/>
</dbReference>
<dbReference type="Proteomes" id="UP000281553">
    <property type="component" value="Unassembled WGS sequence"/>
</dbReference>
<reference evidence="1 2" key="1">
    <citation type="submission" date="2018-11" db="EMBL/GenBank/DDBJ databases">
        <authorList>
            <consortium name="Pathogen Informatics"/>
        </authorList>
    </citation>
    <scope>NUCLEOTIDE SEQUENCE [LARGE SCALE GENOMIC DNA]</scope>
</reference>
<dbReference type="OrthoDB" id="6286496at2759"/>
<evidence type="ECO:0008006" key="3">
    <source>
        <dbReference type="Google" id="ProtNLM"/>
    </source>
</evidence>